<name>A0A240E745_9GAMM</name>
<dbReference type="Proteomes" id="UP000219042">
    <property type="component" value="Unassembled WGS sequence"/>
</dbReference>
<dbReference type="AlphaFoldDB" id="A0A240E745"/>
<dbReference type="OrthoDB" id="6232704at2"/>
<dbReference type="RefSeq" id="WP_097078804.1">
    <property type="nucleotide sequence ID" value="NZ_BAABHT010000001.1"/>
</dbReference>
<sequence length="822" mass="87829">MSIYSKSQRGMATILMVALVGFALVSALLGTAYYLRMKQQAAVASHALTNAQQGAWAGVEIVRQYLQNRNATQLAAYKTASPAELTITLPTGSKNNITAKIIKAEPNSDSSSYEITAQIKNNNTAAKSASTIQVVYKVDVTNSGENGNDGNSSTKTQAINIYTNLNYSGTNTLTNNSGKAVVVSVAGNVELHEVTNISDLYATGTVKLANTTTQVNNIYANGTVTLEGGIAVNSVNTKAQINFKNAYANILKAGTDIQIDGSGWIYEYMYANNNINGTMNTVLHGVLSGISCTKYNSYRTTTCDDSRISENGILTITINNITHTHANGDLHDVKGDSETIQAKAGGTFYCSQGDISKNYRMIEAQNFGSNCESSNNAIAAGRTQISLRESPVIAESELGVPASHTLVAPKVNAWCYDLQERIKNTVECENNSVYKSDTTVTTNSQKTDNLKNDTANYVFYGATSDNNLNNIPLVRVYNLDNSTLTTNQNTLKDGNSYCVLTVNKNLTPQNTNDHWGYLYAYNGSTCATTASGNIASVYTENKDKMPTIRYSSGTWIMEQHDVSNNVVCSGTGLSGYPAASYPDCGKGQYNEDIVVINEADYEKIWKTKNSSFAPGIMLFEGNLNLGEGIFYNSILATGNIRGDGEVNGNSTLITAPNYAASSSRAGVAKVCNGTTGLTAYPNFPRPTNLCKSTTEMNALALGDIALLAGSYRGSYNKTTCSSSTTTNCYYGGDIYMKTQSQIFGNIVAGNLFTSSGTVKIYGLFSAMGLRASLTDQVKLTDLKITIPSDATNYDAGSPNNGSGGGSGGDPTVTASIKWARYL</sequence>
<keyword evidence="3" id="KW-1185">Reference proteome</keyword>
<accession>A0A240E745</accession>
<keyword evidence="1" id="KW-0472">Membrane</keyword>
<gene>
    <name evidence="2" type="ORF">SAMN05421731_103302</name>
</gene>
<evidence type="ECO:0000313" key="3">
    <source>
        <dbReference type="Proteomes" id="UP000219042"/>
    </source>
</evidence>
<evidence type="ECO:0000256" key="1">
    <source>
        <dbReference type="SAM" id="Phobius"/>
    </source>
</evidence>
<protein>
    <submittedName>
        <fullName evidence="2">Uncharacterized protein</fullName>
    </submittedName>
</protein>
<keyword evidence="1" id="KW-0812">Transmembrane</keyword>
<keyword evidence="1" id="KW-1133">Transmembrane helix</keyword>
<feature type="transmembrane region" description="Helical" evidence="1">
    <location>
        <begin position="12"/>
        <end position="35"/>
    </location>
</feature>
<evidence type="ECO:0000313" key="2">
    <source>
        <dbReference type="EMBL" id="SNX44564.1"/>
    </source>
</evidence>
<proteinExistence type="predicted"/>
<reference evidence="3" key="1">
    <citation type="submission" date="2016-09" db="EMBL/GenBank/DDBJ databases">
        <authorList>
            <person name="Varghese N."/>
            <person name="Submissions S."/>
        </authorList>
    </citation>
    <scope>NUCLEOTIDE SEQUENCE [LARGE SCALE GENOMIC DNA]</scope>
    <source>
        <strain evidence="3">ANC 4466</strain>
    </source>
</reference>
<organism evidence="2 3">
    <name type="scientific">Acinetobacter puyangensis</name>
    <dbReference type="NCBI Taxonomy" id="1096779"/>
    <lineage>
        <taxon>Bacteria</taxon>
        <taxon>Pseudomonadati</taxon>
        <taxon>Pseudomonadota</taxon>
        <taxon>Gammaproteobacteria</taxon>
        <taxon>Moraxellales</taxon>
        <taxon>Moraxellaceae</taxon>
        <taxon>Acinetobacter</taxon>
    </lineage>
</organism>
<dbReference type="EMBL" id="OANT01000003">
    <property type="protein sequence ID" value="SNX44564.1"/>
    <property type="molecule type" value="Genomic_DNA"/>
</dbReference>